<dbReference type="FunFam" id="1.20.1070.10:FF:000003">
    <property type="entry name" value="Olfactory receptor"/>
    <property type="match status" value="1"/>
</dbReference>
<name>A0AAW0H038_MYOGA</name>
<accession>A0AAW0H038</accession>
<evidence type="ECO:0000256" key="2">
    <source>
        <dbReference type="ARBA" id="ARBA00022475"/>
    </source>
</evidence>
<organism evidence="13 14">
    <name type="scientific">Myodes glareolus</name>
    <name type="common">Bank vole</name>
    <name type="synonym">Clethrionomys glareolus</name>
    <dbReference type="NCBI Taxonomy" id="447135"/>
    <lineage>
        <taxon>Eukaryota</taxon>
        <taxon>Metazoa</taxon>
        <taxon>Chordata</taxon>
        <taxon>Craniata</taxon>
        <taxon>Vertebrata</taxon>
        <taxon>Euteleostomi</taxon>
        <taxon>Mammalia</taxon>
        <taxon>Eutheria</taxon>
        <taxon>Euarchontoglires</taxon>
        <taxon>Glires</taxon>
        <taxon>Rodentia</taxon>
        <taxon>Myomorpha</taxon>
        <taxon>Muroidea</taxon>
        <taxon>Cricetidae</taxon>
        <taxon>Arvicolinae</taxon>
        <taxon>Myodes</taxon>
    </lineage>
</organism>
<keyword evidence="10" id="KW-0807">Transducer</keyword>
<keyword evidence="7" id="KW-0297">G-protein coupled receptor</keyword>
<dbReference type="Proteomes" id="UP001488838">
    <property type="component" value="Unassembled WGS sequence"/>
</dbReference>
<dbReference type="InterPro" id="IPR000276">
    <property type="entry name" value="GPCR_Rhodpsn"/>
</dbReference>
<feature type="transmembrane region" description="Helical" evidence="11">
    <location>
        <begin position="55"/>
        <end position="81"/>
    </location>
</feature>
<feature type="transmembrane region" description="Helical" evidence="11">
    <location>
        <begin position="338"/>
        <end position="365"/>
    </location>
</feature>
<dbReference type="Pfam" id="PF13853">
    <property type="entry name" value="7tm_4"/>
    <property type="match status" value="2"/>
</dbReference>
<feature type="non-terminal residue" evidence="13">
    <location>
        <position position="1"/>
    </location>
</feature>
<dbReference type="InterPro" id="IPR000725">
    <property type="entry name" value="Olfact_rcpt"/>
</dbReference>
<feature type="transmembrane region" description="Helical" evidence="11">
    <location>
        <begin position="231"/>
        <end position="257"/>
    </location>
</feature>
<reference evidence="13 14" key="1">
    <citation type="journal article" date="2023" name="bioRxiv">
        <title>Conserved and derived expression patterns and positive selection on dental genes reveal complex evolutionary context of ever-growing rodent molars.</title>
        <authorList>
            <person name="Calamari Z.T."/>
            <person name="Song A."/>
            <person name="Cohen E."/>
            <person name="Akter M."/>
            <person name="Roy R.D."/>
            <person name="Hallikas O."/>
            <person name="Christensen M.M."/>
            <person name="Li P."/>
            <person name="Marangoni P."/>
            <person name="Jernvall J."/>
            <person name="Klein O.D."/>
        </authorList>
    </citation>
    <scope>NUCLEOTIDE SEQUENCE [LARGE SCALE GENOMIC DNA]</scope>
    <source>
        <strain evidence="13">V071</strain>
    </source>
</reference>
<evidence type="ECO:0000259" key="12">
    <source>
        <dbReference type="PROSITE" id="PS50262"/>
    </source>
</evidence>
<keyword evidence="9" id="KW-0675">Receptor</keyword>
<dbReference type="EMBL" id="JBBHLL010001775">
    <property type="protein sequence ID" value="KAK7795775.1"/>
    <property type="molecule type" value="Genomic_DNA"/>
</dbReference>
<dbReference type="PRINTS" id="PR00237">
    <property type="entry name" value="GPCRRHODOPSN"/>
</dbReference>
<evidence type="ECO:0000256" key="4">
    <source>
        <dbReference type="ARBA" id="ARBA00022692"/>
    </source>
</evidence>
<evidence type="ECO:0000256" key="1">
    <source>
        <dbReference type="ARBA" id="ARBA00004651"/>
    </source>
</evidence>
<feature type="transmembrane region" description="Helical" evidence="11">
    <location>
        <begin position="123"/>
        <end position="144"/>
    </location>
</feature>
<feature type="transmembrane region" description="Helical" evidence="11">
    <location>
        <begin position="263"/>
        <end position="285"/>
    </location>
</feature>
<evidence type="ECO:0000256" key="5">
    <source>
        <dbReference type="ARBA" id="ARBA00022725"/>
    </source>
</evidence>
<evidence type="ECO:0000256" key="10">
    <source>
        <dbReference type="ARBA" id="ARBA00023224"/>
    </source>
</evidence>
<proteinExistence type="predicted"/>
<feature type="domain" description="G-protein coupled receptors family 1 profile" evidence="12">
    <location>
        <begin position="181"/>
        <end position="430"/>
    </location>
</feature>
<keyword evidence="14" id="KW-1185">Reference proteome</keyword>
<evidence type="ECO:0000313" key="13">
    <source>
        <dbReference type="EMBL" id="KAK7795775.1"/>
    </source>
</evidence>
<dbReference type="Gene3D" id="1.20.1070.10">
    <property type="entry name" value="Rhodopsin 7-helix transmembrane proteins"/>
    <property type="match status" value="2"/>
</dbReference>
<evidence type="ECO:0000256" key="6">
    <source>
        <dbReference type="ARBA" id="ARBA00022989"/>
    </source>
</evidence>
<evidence type="ECO:0000256" key="7">
    <source>
        <dbReference type="ARBA" id="ARBA00023040"/>
    </source>
</evidence>
<keyword evidence="8 11" id="KW-0472">Membrane</keyword>
<evidence type="ECO:0000313" key="14">
    <source>
        <dbReference type="Proteomes" id="UP001488838"/>
    </source>
</evidence>
<keyword evidence="6 11" id="KW-1133">Transmembrane helix</keyword>
<feature type="transmembrane region" description="Helical" evidence="11">
    <location>
        <begin position="297"/>
        <end position="318"/>
    </location>
</feature>
<keyword evidence="5" id="KW-0552">Olfaction</keyword>
<keyword evidence="3" id="KW-0716">Sensory transduction</keyword>
<evidence type="ECO:0000256" key="9">
    <source>
        <dbReference type="ARBA" id="ARBA00023170"/>
    </source>
</evidence>
<feature type="domain" description="G-protein coupled receptors family 1 profile" evidence="12">
    <location>
        <begin position="1"/>
        <end position="145"/>
    </location>
</feature>
<keyword evidence="4 11" id="KW-0812">Transmembrane</keyword>
<dbReference type="GO" id="GO:0005886">
    <property type="term" value="C:plasma membrane"/>
    <property type="evidence" value="ECO:0007669"/>
    <property type="project" value="UniProtKB-SubCell"/>
</dbReference>
<protein>
    <recommendedName>
        <fullName evidence="12">G-protein coupled receptors family 1 profile domain-containing protein</fullName>
    </recommendedName>
</protein>
<dbReference type="PANTHER" id="PTHR48018">
    <property type="entry name" value="OLFACTORY RECEPTOR"/>
    <property type="match status" value="1"/>
</dbReference>
<gene>
    <name evidence="13" type="ORF">U0070_006388</name>
</gene>
<dbReference type="GO" id="GO:0004984">
    <property type="term" value="F:olfactory receptor activity"/>
    <property type="evidence" value="ECO:0007669"/>
    <property type="project" value="InterPro"/>
</dbReference>
<dbReference type="SUPFAM" id="SSF81321">
    <property type="entry name" value="Family A G protein-coupled receptor-like"/>
    <property type="match status" value="2"/>
</dbReference>
<comment type="caution">
    <text evidence="13">The sequence shown here is derived from an EMBL/GenBank/DDBJ whole genome shotgun (WGS) entry which is preliminary data.</text>
</comment>
<keyword evidence="2" id="KW-1003">Cell membrane</keyword>
<sequence length="451" mass="49869">VVTYIWAVTFSSTLTYILLQLSYCGPNVINHFCCEYSALLSVSCSDTSFSQMACLAISMFNEACCLLIIITSYVFIVVTVLKIPTKGALRKAFSTCASHLTAIGVCHGIVLLLYCVLKSKSSLFLVKVATVFHSMVIPMLNPLIYSLRNKDVKETGFSDVPEASVVLSLVFLLIYGVTVLANLGMTALILVSSQLHTPIYFFLSHLSFVDFCYSSIIVPKMLANIFNKEKAISFLACMVQFYLLCTCVITEIFLLTVMAYDHFVAICNPLLYMVIMSPKLLMVLVSGCYRCASVCSLIHLCLALLIPSFSSNVIDHFFCDLPPLLSLACSDVTVNKVLLFVVATFKESMSIVIIFTSYLFILITIPRMRSAEGRQKAFSTCATHLTAITVFMEHFLSIYCPSTSETSGDANKVSTVFYTVVIPMPNPLIYSLRNKDVKCALSKVVNSKIYS</sequence>
<evidence type="ECO:0000256" key="3">
    <source>
        <dbReference type="ARBA" id="ARBA00022606"/>
    </source>
</evidence>
<feature type="transmembrane region" description="Helical" evidence="11">
    <location>
        <begin position="199"/>
        <end position="219"/>
    </location>
</feature>
<dbReference type="InterPro" id="IPR017452">
    <property type="entry name" value="GPCR_Rhodpsn_7TM"/>
</dbReference>
<dbReference type="AlphaFoldDB" id="A0AAW0H038"/>
<dbReference type="PRINTS" id="PR00245">
    <property type="entry name" value="OLFACTORYR"/>
</dbReference>
<evidence type="ECO:0000256" key="8">
    <source>
        <dbReference type="ARBA" id="ARBA00023136"/>
    </source>
</evidence>
<dbReference type="GO" id="GO:0004930">
    <property type="term" value="F:G protein-coupled receptor activity"/>
    <property type="evidence" value="ECO:0007669"/>
    <property type="project" value="UniProtKB-KW"/>
</dbReference>
<dbReference type="PROSITE" id="PS50262">
    <property type="entry name" value="G_PROTEIN_RECEP_F1_2"/>
    <property type="match status" value="2"/>
</dbReference>
<comment type="subcellular location">
    <subcellularLocation>
        <location evidence="1">Cell membrane</location>
        <topology evidence="1">Multi-pass membrane protein</topology>
    </subcellularLocation>
</comment>
<evidence type="ECO:0000256" key="11">
    <source>
        <dbReference type="SAM" id="Phobius"/>
    </source>
</evidence>
<feature type="transmembrane region" description="Helical" evidence="11">
    <location>
        <begin position="165"/>
        <end position="193"/>
    </location>
</feature>
<feature type="transmembrane region" description="Helical" evidence="11">
    <location>
        <begin position="93"/>
        <end position="117"/>
    </location>
</feature>